<gene>
    <name evidence="1" type="ORF">SLEP1_g40095</name>
</gene>
<organism evidence="1 2">
    <name type="scientific">Rubroshorea leprosula</name>
    <dbReference type="NCBI Taxonomy" id="152421"/>
    <lineage>
        <taxon>Eukaryota</taxon>
        <taxon>Viridiplantae</taxon>
        <taxon>Streptophyta</taxon>
        <taxon>Embryophyta</taxon>
        <taxon>Tracheophyta</taxon>
        <taxon>Spermatophyta</taxon>
        <taxon>Magnoliopsida</taxon>
        <taxon>eudicotyledons</taxon>
        <taxon>Gunneridae</taxon>
        <taxon>Pentapetalae</taxon>
        <taxon>rosids</taxon>
        <taxon>malvids</taxon>
        <taxon>Malvales</taxon>
        <taxon>Dipterocarpaceae</taxon>
        <taxon>Rubroshorea</taxon>
    </lineage>
</organism>
<dbReference type="AlphaFoldDB" id="A0AAV5L364"/>
<accession>A0AAV5L364</accession>
<dbReference type="EMBL" id="BPVZ01000091">
    <property type="protein sequence ID" value="GKV31404.1"/>
    <property type="molecule type" value="Genomic_DNA"/>
</dbReference>
<proteinExistence type="predicted"/>
<comment type="caution">
    <text evidence="1">The sequence shown here is derived from an EMBL/GenBank/DDBJ whole genome shotgun (WGS) entry which is preliminary data.</text>
</comment>
<name>A0AAV5L364_9ROSI</name>
<dbReference type="Proteomes" id="UP001054252">
    <property type="component" value="Unassembled WGS sequence"/>
</dbReference>
<reference evidence="1 2" key="1">
    <citation type="journal article" date="2021" name="Commun. Biol.">
        <title>The genome of Shorea leprosula (Dipterocarpaceae) highlights the ecological relevance of drought in aseasonal tropical rainforests.</title>
        <authorList>
            <person name="Ng K.K.S."/>
            <person name="Kobayashi M.J."/>
            <person name="Fawcett J.A."/>
            <person name="Hatakeyama M."/>
            <person name="Paape T."/>
            <person name="Ng C.H."/>
            <person name="Ang C.C."/>
            <person name="Tnah L.H."/>
            <person name="Lee C.T."/>
            <person name="Nishiyama T."/>
            <person name="Sese J."/>
            <person name="O'Brien M.J."/>
            <person name="Copetti D."/>
            <person name="Mohd Noor M.I."/>
            <person name="Ong R.C."/>
            <person name="Putra M."/>
            <person name="Sireger I.Z."/>
            <person name="Indrioko S."/>
            <person name="Kosugi Y."/>
            <person name="Izuno A."/>
            <person name="Isagi Y."/>
            <person name="Lee S.L."/>
            <person name="Shimizu K.K."/>
        </authorList>
    </citation>
    <scope>NUCLEOTIDE SEQUENCE [LARGE SCALE GENOMIC DNA]</scope>
    <source>
        <strain evidence="1">214</strain>
    </source>
</reference>
<keyword evidence="2" id="KW-1185">Reference proteome</keyword>
<protein>
    <submittedName>
        <fullName evidence="1">Uncharacterized protein</fullName>
    </submittedName>
</protein>
<evidence type="ECO:0000313" key="2">
    <source>
        <dbReference type="Proteomes" id="UP001054252"/>
    </source>
</evidence>
<sequence>MKKVEYSAKYLMANIDIHYRLGLHIFNSYRWLVFSVLHEKK</sequence>
<evidence type="ECO:0000313" key="1">
    <source>
        <dbReference type="EMBL" id="GKV31404.1"/>
    </source>
</evidence>